<feature type="region of interest" description="Disordered" evidence="1">
    <location>
        <begin position="433"/>
        <end position="454"/>
    </location>
</feature>
<dbReference type="AlphaFoldDB" id="A9KHD8"/>
<keyword evidence="2" id="KW-1133">Transmembrane helix</keyword>
<dbReference type="HOGENOM" id="CLU_490682_0_0_9"/>
<dbReference type="STRING" id="357809.Cphy_0418"/>
<feature type="compositionally biased region" description="Basic and acidic residues" evidence="1">
    <location>
        <begin position="354"/>
        <end position="368"/>
    </location>
</feature>
<gene>
    <name evidence="3" type="ordered locus">Cphy_0418</name>
</gene>
<feature type="transmembrane region" description="Helical" evidence="2">
    <location>
        <begin position="100"/>
        <end position="117"/>
    </location>
</feature>
<name>A9KHD8_LACP7</name>
<keyword evidence="2" id="KW-0472">Membrane</keyword>
<protein>
    <submittedName>
        <fullName evidence="3">Uncharacterized protein</fullName>
    </submittedName>
</protein>
<feature type="compositionally biased region" description="Basic and acidic residues" evidence="1">
    <location>
        <begin position="326"/>
        <end position="340"/>
    </location>
</feature>
<keyword evidence="2" id="KW-0812">Transmembrane</keyword>
<evidence type="ECO:0000256" key="2">
    <source>
        <dbReference type="SAM" id="Phobius"/>
    </source>
</evidence>
<keyword evidence="4" id="KW-1185">Reference proteome</keyword>
<evidence type="ECO:0000256" key="1">
    <source>
        <dbReference type="SAM" id="MobiDB-lite"/>
    </source>
</evidence>
<sequence>MKCCLLYGYARLIRASESMATTNTNWMKNMKMRFETSYQLKIGVNNVDIFVDKHVNRSKFCGILLSTWENLSGQTITLCLAIGTFAGISGLVYNCGTGRVLFTFFVGAWTAIIVNIVDNVVNIPAHRQLLRLNLKDYFENYLKTRMEQEHLNAEIRKQTRREYLYEITNSVASQTAATLQDPELAKRLEDAKREVEEALLVTPVKVVNPRPVVVKQALSKSAPLKVEKEFENKIDKKEDKIDKKEQKNQLKLLKTMEMEREKELREEKKRLEALSKESTKEKKKEDKKIAKLDKKNEKLALKESFKQEKFQKKEELEQAKLQAFHEERQEKLAKKEEKKQVKQGKKQSKIDASIAKKEQKEKEKDLEKQALMAKQQEREEKKQAILERKATIKQEKIDKKEENRLAKLKAKEDAKISKYVHKQQKLQEKIAKASNPNVNMMEKEEKSNGSKVSQKAYMEKMRLKEEKQRSQVRLEEERRIKALNSEKNANLPETNLYEAAQDIIDELVKQKKEDSINLKQAMENESEMKQEANECLATSKEDDELIEEVLREFFM</sequence>
<feature type="transmembrane region" description="Helical" evidence="2">
    <location>
        <begin position="75"/>
        <end position="93"/>
    </location>
</feature>
<feature type="region of interest" description="Disordered" evidence="1">
    <location>
        <begin position="252"/>
        <end position="288"/>
    </location>
</feature>
<reference evidence="4" key="1">
    <citation type="submission" date="2007-11" db="EMBL/GenBank/DDBJ databases">
        <title>Complete genome sequence of Clostridium phytofermentans ISDg.</title>
        <authorList>
            <person name="Leschine S.B."/>
            <person name="Warnick T.A."/>
            <person name="Blanchard J.L."/>
            <person name="Schnell D.J."/>
            <person name="Petit E.L."/>
            <person name="LaTouf W.G."/>
            <person name="Copeland A."/>
            <person name="Lucas S."/>
            <person name="Lapidus A."/>
            <person name="Barry K."/>
            <person name="Glavina del Rio T."/>
            <person name="Dalin E."/>
            <person name="Tice H."/>
            <person name="Pitluck S."/>
            <person name="Kiss H."/>
            <person name="Brettin T."/>
            <person name="Bruce D."/>
            <person name="Detter J.C."/>
            <person name="Han C."/>
            <person name="Kuske C."/>
            <person name="Schmutz J."/>
            <person name="Larimer F."/>
            <person name="Land M."/>
            <person name="Hauser L."/>
            <person name="Kyrpides N."/>
            <person name="Kim E.A."/>
            <person name="Richardson P."/>
        </authorList>
    </citation>
    <scope>NUCLEOTIDE SEQUENCE [LARGE SCALE GENOMIC DNA]</scope>
    <source>
        <strain evidence="4">ATCC 700394 / DSM 18823 / ISDg</strain>
    </source>
</reference>
<dbReference type="EMBL" id="CP000885">
    <property type="protein sequence ID" value="ABX40805.1"/>
    <property type="molecule type" value="Genomic_DNA"/>
</dbReference>
<organism evidence="3 4">
    <name type="scientific">Lachnoclostridium phytofermentans (strain ATCC 700394 / DSM 18823 / ISDg)</name>
    <name type="common">Clostridium phytofermentans</name>
    <dbReference type="NCBI Taxonomy" id="357809"/>
    <lineage>
        <taxon>Bacteria</taxon>
        <taxon>Bacillati</taxon>
        <taxon>Bacillota</taxon>
        <taxon>Clostridia</taxon>
        <taxon>Lachnospirales</taxon>
        <taxon>Lachnospiraceae</taxon>
    </lineage>
</organism>
<feature type="region of interest" description="Disordered" evidence="1">
    <location>
        <begin position="326"/>
        <end position="382"/>
    </location>
</feature>
<dbReference type="eggNOG" id="ENOG5031CFD">
    <property type="taxonomic scope" value="Bacteria"/>
</dbReference>
<evidence type="ECO:0000313" key="3">
    <source>
        <dbReference type="EMBL" id="ABX40805.1"/>
    </source>
</evidence>
<evidence type="ECO:0000313" key="4">
    <source>
        <dbReference type="Proteomes" id="UP000000370"/>
    </source>
</evidence>
<accession>A9KHD8</accession>
<dbReference type="KEGG" id="cpy:Cphy_0418"/>
<dbReference type="Proteomes" id="UP000000370">
    <property type="component" value="Chromosome"/>
</dbReference>
<proteinExistence type="predicted"/>